<evidence type="ECO:0000313" key="2">
    <source>
        <dbReference type="EMBL" id="GMI00040.1"/>
    </source>
</evidence>
<proteinExistence type="predicted"/>
<keyword evidence="3" id="KW-1185">Reference proteome</keyword>
<dbReference type="Pfam" id="PF13306">
    <property type="entry name" value="LRR_5"/>
    <property type="match status" value="1"/>
</dbReference>
<comment type="caution">
    <text evidence="2">The sequence shown here is derived from an EMBL/GenBank/DDBJ whole genome shotgun (WGS) entry which is preliminary data.</text>
</comment>
<evidence type="ECO:0000313" key="3">
    <source>
        <dbReference type="Proteomes" id="UP001165160"/>
    </source>
</evidence>
<evidence type="ECO:0000256" key="1">
    <source>
        <dbReference type="SAM" id="MobiDB-lite"/>
    </source>
</evidence>
<dbReference type="InterPro" id="IPR032675">
    <property type="entry name" value="LRR_dom_sf"/>
</dbReference>
<dbReference type="Proteomes" id="UP001165160">
    <property type="component" value="Unassembled WGS sequence"/>
</dbReference>
<dbReference type="EMBL" id="BRXX01000242">
    <property type="protein sequence ID" value="GMI00040.1"/>
    <property type="molecule type" value="Genomic_DNA"/>
</dbReference>
<sequence length="261" mass="28416">MSKRTSEDGPNAIVTLDPNNLGGADDQEEVFEGSELDSAADVAPAIGGDDFMHTDDFRRLFVGFVMVDTLVAMRWLDRKWHKVVEKKLIEVGDEPYGGMIVHGGNDVSGEEACSNARKERIKQVTKVVFLLNITKVGYLACLRASILVVVDVPEGITTIGDCSFDGCSSLKDIKFPKSLTSIGYASFFKCSSLEQVDLLHTKVKELGQNAFVDCTSLREMKVPDSLQTLGDGVFGRCSNLVPSGINVNNDNAVVAYLRSIQ</sequence>
<dbReference type="InterPro" id="IPR026906">
    <property type="entry name" value="LRR_5"/>
</dbReference>
<dbReference type="AlphaFoldDB" id="A0A9W7F1C6"/>
<name>A0A9W7F1C6_9STRA</name>
<protein>
    <submittedName>
        <fullName evidence="2">Uncharacterized protein</fullName>
    </submittedName>
</protein>
<dbReference type="PANTHER" id="PTHR45661:SF3">
    <property type="entry name" value="IG-LIKE DOMAIN-CONTAINING PROTEIN"/>
    <property type="match status" value="1"/>
</dbReference>
<organism evidence="2 3">
    <name type="scientific">Triparma verrucosa</name>
    <dbReference type="NCBI Taxonomy" id="1606542"/>
    <lineage>
        <taxon>Eukaryota</taxon>
        <taxon>Sar</taxon>
        <taxon>Stramenopiles</taxon>
        <taxon>Ochrophyta</taxon>
        <taxon>Bolidophyceae</taxon>
        <taxon>Parmales</taxon>
        <taxon>Triparmaceae</taxon>
        <taxon>Triparma</taxon>
    </lineage>
</organism>
<reference evidence="3" key="1">
    <citation type="journal article" date="2023" name="Commun. Biol.">
        <title>Genome analysis of Parmales, the sister group of diatoms, reveals the evolutionary specialization of diatoms from phago-mixotrophs to photoautotrophs.</title>
        <authorList>
            <person name="Ban H."/>
            <person name="Sato S."/>
            <person name="Yoshikawa S."/>
            <person name="Yamada K."/>
            <person name="Nakamura Y."/>
            <person name="Ichinomiya M."/>
            <person name="Sato N."/>
            <person name="Blanc-Mathieu R."/>
            <person name="Endo H."/>
            <person name="Kuwata A."/>
            <person name="Ogata H."/>
        </authorList>
    </citation>
    <scope>NUCLEOTIDE SEQUENCE [LARGE SCALE GENOMIC DNA]</scope>
    <source>
        <strain evidence="3">NIES 3699</strain>
    </source>
</reference>
<gene>
    <name evidence="2" type="ORF">TrVE_jg14293</name>
</gene>
<accession>A0A9W7F1C6</accession>
<dbReference type="SUPFAM" id="SSF52058">
    <property type="entry name" value="L domain-like"/>
    <property type="match status" value="1"/>
</dbReference>
<dbReference type="InterPro" id="IPR053139">
    <property type="entry name" value="Surface_bspA-like"/>
</dbReference>
<feature type="region of interest" description="Disordered" evidence="1">
    <location>
        <begin position="1"/>
        <end position="26"/>
    </location>
</feature>
<dbReference type="PANTHER" id="PTHR45661">
    <property type="entry name" value="SURFACE ANTIGEN"/>
    <property type="match status" value="1"/>
</dbReference>
<dbReference type="Gene3D" id="3.80.10.10">
    <property type="entry name" value="Ribonuclease Inhibitor"/>
    <property type="match status" value="1"/>
</dbReference>